<dbReference type="InterPro" id="IPR017941">
    <property type="entry name" value="Rieske_2Fe-2S"/>
</dbReference>
<protein>
    <submittedName>
        <fullName evidence="8">Ubiquinol-cytochrome c reductase iron-sulfur subunit</fullName>
    </submittedName>
</protein>
<gene>
    <name evidence="8" type="ORF">ACFPIK_04090</name>
</gene>
<sequence length="166" mass="17065">MEKSIPTTSGKLTDSRRKFIEKAGLAAVMGTFGVAFFTSCSSTDDADPGNGNNTGNPGQSGGITVSGNTIRIDLTIQTRLASSGGWLLIQDARALVANINGSYVAMTSVCTHSGCSDSWSFANSRFTCTCHGSVFDSAGKVLQGPANAPLALFTASVNGTTLTVTK</sequence>
<evidence type="ECO:0000256" key="5">
    <source>
        <dbReference type="ARBA" id="ARBA00023157"/>
    </source>
</evidence>
<feature type="domain" description="Rieske" evidence="7">
    <location>
        <begin position="88"/>
        <end position="164"/>
    </location>
</feature>
<evidence type="ECO:0000313" key="9">
    <source>
        <dbReference type="Proteomes" id="UP001596163"/>
    </source>
</evidence>
<organism evidence="8 9">
    <name type="scientific">Algoriphagus aquatilis</name>
    <dbReference type="NCBI Taxonomy" id="490186"/>
    <lineage>
        <taxon>Bacteria</taxon>
        <taxon>Pseudomonadati</taxon>
        <taxon>Bacteroidota</taxon>
        <taxon>Cytophagia</taxon>
        <taxon>Cytophagales</taxon>
        <taxon>Cyclobacteriaceae</taxon>
        <taxon>Algoriphagus</taxon>
    </lineage>
</organism>
<evidence type="ECO:0000256" key="1">
    <source>
        <dbReference type="ARBA" id="ARBA00022714"/>
    </source>
</evidence>
<dbReference type="InterPro" id="IPR005805">
    <property type="entry name" value="Rieske_Fe-S_prot_C"/>
</dbReference>
<dbReference type="EMBL" id="JBHSKS010000002">
    <property type="protein sequence ID" value="MFC5190934.1"/>
    <property type="molecule type" value="Genomic_DNA"/>
</dbReference>
<keyword evidence="2" id="KW-0479">Metal-binding</keyword>
<dbReference type="PANTHER" id="PTHR10134">
    <property type="entry name" value="CYTOCHROME B-C1 COMPLEX SUBUNIT RIESKE, MITOCHONDRIAL"/>
    <property type="match status" value="1"/>
</dbReference>
<proteinExistence type="predicted"/>
<keyword evidence="9" id="KW-1185">Reference proteome</keyword>
<dbReference type="Pfam" id="PF00355">
    <property type="entry name" value="Rieske"/>
    <property type="match status" value="1"/>
</dbReference>
<evidence type="ECO:0000259" key="7">
    <source>
        <dbReference type="PROSITE" id="PS51296"/>
    </source>
</evidence>
<comment type="cofactor">
    <cofactor evidence="6">
        <name>[2Fe-2S] cluster</name>
        <dbReference type="ChEBI" id="CHEBI:190135"/>
    </cofactor>
</comment>
<name>A0ABW0BV90_9BACT</name>
<evidence type="ECO:0000256" key="4">
    <source>
        <dbReference type="ARBA" id="ARBA00023014"/>
    </source>
</evidence>
<dbReference type="SUPFAM" id="SSF50022">
    <property type="entry name" value="ISP domain"/>
    <property type="match status" value="1"/>
</dbReference>
<keyword evidence="5" id="KW-1015">Disulfide bond</keyword>
<reference evidence="9" key="1">
    <citation type="journal article" date="2019" name="Int. J. Syst. Evol. Microbiol.">
        <title>The Global Catalogue of Microorganisms (GCM) 10K type strain sequencing project: providing services to taxonomists for standard genome sequencing and annotation.</title>
        <authorList>
            <consortium name="The Broad Institute Genomics Platform"/>
            <consortium name="The Broad Institute Genome Sequencing Center for Infectious Disease"/>
            <person name="Wu L."/>
            <person name="Ma J."/>
        </authorList>
    </citation>
    <scope>NUCLEOTIDE SEQUENCE [LARGE SCALE GENOMIC DNA]</scope>
    <source>
        <strain evidence="9">CGMCC 1.7030</strain>
    </source>
</reference>
<keyword evidence="1" id="KW-0001">2Fe-2S</keyword>
<dbReference type="InterPro" id="IPR036922">
    <property type="entry name" value="Rieske_2Fe-2S_sf"/>
</dbReference>
<dbReference type="Gene3D" id="2.102.10.10">
    <property type="entry name" value="Rieske [2Fe-2S] iron-sulphur domain"/>
    <property type="match status" value="1"/>
</dbReference>
<evidence type="ECO:0000256" key="2">
    <source>
        <dbReference type="ARBA" id="ARBA00022723"/>
    </source>
</evidence>
<dbReference type="PROSITE" id="PS51296">
    <property type="entry name" value="RIESKE"/>
    <property type="match status" value="1"/>
</dbReference>
<keyword evidence="3" id="KW-0408">Iron</keyword>
<keyword evidence="4" id="KW-0411">Iron-sulfur</keyword>
<evidence type="ECO:0000256" key="6">
    <source>
        <dbReference type="ARBA" id="ARBA00034078"/>
    </source>
</evidence>
<comment type="caution">
    <text evidence="8">The sequence shown here is derived from an EMBL/GenBank/DDBJ whole genome shotgun (WGS) entry which is preliminary data.</text>
</comment>
<dbReference type="InterPro" id="IPR014349">
    <property type="entry name" value="Rieske_Fe-S_prot"/>
</dbReference>
<dbReference type="RefSeq" id="WP_377912492.1">
    <property type="nucleotide sequence ID" value="NZ_JBHSKS010000002.1"/>
</dbReference>
<evidence type="ECO:0000313" key="8">
    <source>
        <dbReference type="EMBL" id="MFC5190934.1"/>
    </source>
</evidence>
<evidence type="ECO:0000256" key="3">
    <source>
        <dbReference type="ARBA" id="ARBA00023004"/>
    </source>
</evidence>
<accession>A0ABW0BV90</accession>
<dbReference type="Proteomes" id="UP001596163">
    <property type="component" value="Unassembled WGS sequence"/>
</dbReference>
<dbReference type="PRINTS" id="PR00162">
    <property type="entry name" value="RIESKE"/>
</dbReference>